<dbReference type="Gene3D" id="3.40.50.12780">
    <property type="entry name" value="N-terminal domain of ligase-like"/>
    <property type="match status" value="2"/>
</dbReference>
<dbReference type="FunFam" id="3.30.300.30:FF:000007">
    <property type="entry name" value="4-coumarate--CoA ligase 2"/>
    <property type="match status" value="1"/>
</dbReference>
<evidence type="ECO:0000313" key="12">
    <source>
        <dbReference type="EMBL" id="PWA37469.1"/>
    </source>
</evidence>
<evidence type="ECO:0000256" key="2">
    <source>
        <dbReference type="ARBA" id="ARBA00006432"/>
    </source>
</evidence>
<evidence type="ECO:0000313" key="13">
    <source>
        <dbReference type="Proteomes" id="UP000245207"/>
    </source>
</evidence>
<dbReference type="STRING" id="35608.A0A2U1KL41"/>
<evidence type="ECO:0000259" key="11">
    <source>
        <dbReference type="Pfam" id="PF13193"/>
    </source>
</evidence>
<evidence type="ECO:0000259" key="10">
    <source>
        <dbReference type="Pfam" id="PF00501"/>
    </source>
</evidence>
<accession>A0A2U1KL41</accession>
<keyword evidence="4 12" id="KW-0436">Ligase</keyword>
<protein>
    <recommendedName>
        <fullName evidence="3">4-coumarate--CoA ligase</fullName>
        <ecNumber evidence="3">6.2.1.12</ecNumber>
    </recommendedName>
</protein>
<dbReference type="PROSITE" id="PS00455">
    <property type="entry name" value="AMP_BINDING"/>
    <property type="match status" value="1"/>
</dbReference>
<reference evidence="12 13" key="1">
    <citation type="journal article" date="2018" name="Mol. Plant">
        <title>The genome of Artemisia annua provides insight into the evolution of Asteraceae family and artemisinin biosynthesis.</title>
        <authorList>
            <person name="Shen Q."/>
            <person name="Zhang L."/>
            <person name="Liao Z."/>
            <person name="Wang S."/>
            <person name="Yan T."/>
            <person name="Shi P."/>
            <person name="Liu M."/>
            <person name="Fu X."/>
            <person name="Pan Q."/>
            <person name="Wang Y."/>
            <person name="Lv Z."/>
            <person name="Lu X."/>
            <person name="Zhang F."/>
            <person name="Jiang W."/>
            <person name="Ma Y."/>
            <person name="Chen M."/>
            <person name="Hao X."/>
            <person name="Li L."/>
            <person name="Tang Y."/>
            <person name="Lv G."/>
            <person name="Zhou Y."/>
            <person name="Sun X."/>
            <person name="Brodelius P.E."/>
            <person name="Rose J.K.C."/>
            <person name="Tang K."/>
        </authorList>
    </citation>
    <scope>NUCLEOTIDE SEQUENCE [LARGE SCALE GENOMIC DNA]</scope>
    <source>
        <strain evidence="13">cv. Huhao1</strain>
        <tissue evidence="12">Leaf</tissue>
    </source>
</reference>
<evidence type="ECO:0000256" key="4">
    <source>
        <dbReference type="ARBA" id="ARBA00022598"/>
    </source>
</evidence>
<keyword evidence="9" id="KW-0472">Membrane</keyword>
<dbReference type="InterPro" id="IPR042099">
    <property type="entry name" value="ANL_N_sf"/>
</dbReference>
<dbReference type="GO" id="GO:0106286">
    <property type="term" value="F:(E)-caffeate-CoA ligase activity"/>
    <property type="evidence" value="ECO:0007669"/>
    <property type="project" value="UniProtKB-ARBA"/>
</dbReference>
<name>A0A2U1KL41_ARTAN</name>
<dbReference type="OrthoDB" id="10253869at2759"/>
<evidence type="ECO:0000256" key="7">
    <source>
        <dbReference type="ARBA" id="ARBA00023051"/>
    </source>
</evidence>
<dbReference type="UniPathway" id="UPA00372">
    <property type="reaction ID" value="UER00547"/>
</dbReference>
<organism evidence="12 13">
    <name type="scientific">Artemisia annua</name>
    <name type="common">Sweet wormwood</name>
    <dbReference type="NCBI Taxonomy" id="35608"/>
    <lineage>
        <taxon>Eukaryota</taxon>
        <taxon>Viridiplantae</taxon>
        <taxon>Streptophyta</taxon>
        <taxon>Embryophyta</taxon>
        <taxon>Tracheophyta</taxon>
        <taxon>Spermatophyta</taxon>
        <taxon>Magnoliopsida</taxon>
        <taxon>eudicotyledons</taxon>
        <taxon>Gunneridae</taxon>
        <taxon>Pentapetalae</taxon>
        <taxon>asterids</taxon>
        <taxon>campanulids</taxon>
        <taxon>Asterales</taxon>
        <taxon>Asteraceae</taxon>
        <taxon>Asteroideae</taxon>
        <taxon>Anthemideae</taxon>
        <taxon>Artemisiinae</taxon>
        <taxon>Artemisia</taxon>
    </lineage>
</organism>
<keyword evidence="7" id="KW-0587">Phenylpropanoid metabolism</keyword>
<dbReference type="GO" id="GO:0009698">
    <property type="term" value="P:phenylpropanoid metabolic process"/>
    <property type="evidence" value="ECO:0007669"/>
    <property type="project" value="UniProtKB-KW"/>
</dbReference>
<dbReference type="AlphaFoldDB" id="A0A2U1KL41"/>
<dbReference type="FunFam" id="3.40.50.12780:FF:000003">
    <property type="entry name" value="Long-chain-fatty-acid--CoA ligase FadD"/>
    <property type="match status" value="1"/>
</dbReference>
<dbReference type="GO" id="GO:0005524">
    <property type="term" value="F:ATP binding"/>
    <property type="evidence" value="ECO:0007669"/>
    <property type="project" value="UniProtKB-KW"/>
</dbReference>
<dbReference type="InterPro" id="IPR000873">
    <property type="entry name" value="AMP-dep_synth/lig_dom"/>
</dbReference>
<keyword evidence="9" id="KW-1133">Transmembrane helix</keyword>
<evidence type="ECO:0000256" key="3">
    <source>
        <dbReference type="ARBA" id="ARBA00012959"/>
    </source>
</evidence>
<dbReference type="GO" id="GO:0006744">
    <property type="term" value="P:ubiquinone biosynthetic process"/>
    <property type="evidence" value="ECO:0007669"/>
    <property type="project" value="TreeGrafter"/>
</dbReference>
<dbReference type="Pfam" id="PF00501">
    <property type="entry name" value="AMP-binding"/>
    <property type="match status" value="1"/>
</dbReference>
<dbReference type="Pfam" id="PF13193">
    <property type="entry name" value="AMP-binding_C"/>
    <property type="match status" value="2"/>
</dbReference>
<feature type="transmembrane region" description="Helical" evidence="9">
    <location>
        <begin position="244"/>
        <end position="267"/>
    </location>
</feature>
<sequence>METFFSKQKTPTNPQWYSVETGIYSSKHPPRSLPSDLYLNVVSHIFSQKHNGKTSFIDSATGYSMSYSELQPLVKSIAYGLHHQFGISKGDVVLMLLPNSIYFHIIFLGVVYLGAIVTTMNPLSSASEIKKQISDCNVKLAFTLSSRVEELSALGIVSIRVPENANFDPNHVEFSCFQKLTSCNHNSLPLQIISQDDTAAILYSSGTTGASKGVVLTHKSLIAGVELFVQFEASQYGNHHEENVYLAVIPMFHIYGLTLFTLGILSLGSSIVVMNKFDHNEMVRAIDKYGVSHFPTVPPLLNALTRIGKSVYSGKLKSLKQVSCGAAPLSTKSIEDFVQTFPHVDFIQGYGMSESTAVGTRGFNTRHNKNYSSVGLLAPNMQARVVDFVTGSSSPPGIMGELWLRGPAIMKEYLNNKAATHLTIDKDGWLHTGDVVYFDHEGFLYVVDRLKDIIKYNGFQIAPADLENVLLSHPDIDDVAVIGAMDEEAGEVPMAFIVKKPKAEISQSEIIDFVSKQAATRLTIDKDGWLHTGDVVYFDHEGFLYVVDRLKDIIKYNGFQIAPADLENVLLSHPDIDDVAVIGAMDEEAGEVPMAFIVKKPKAEISQSEIIDFVSKQVAPHKKVRKVKFVNAIPKSAAGKILRRELTKYTISSRL</sequence>
<keyword evidence="6" id="KW-0067">ATP-binding</keyword>
<comment type="similarity">
    <text evidence="2">Belongs to the ATP-dependent AMP-binding enzyme family.</text>
</comment>
<dbReference type="InterPro" id="IPR045851">
    <property type="entry name" value="AMP-bd_C_sf"/>
</dbReference>
<dbReference type="PANTHER" id="PTHR24096:SF149">
    <property type="entry name" value="AMP-BINDING DOMAIN-CONTAINING PROTEIN-RELATED"/>
    <property type="match status" value="1"/>
</dbReference>
<dbReference type="EMBL" id="PKPP01016715">
    <property type="protein sequence ID" value="PWA37469.1"/>
    <property type="molecule type" value="Genomic_DNA"/>
</dbReference>
<dbReference type="CDD" id="cd05904">
    <property type="entry name" value="4CL"/>
    <property type="match status" value="1"/>
</dbReference>
<dbReference type="InterPro" id="IPR025110">
    <property type="entry name" value="AMP-bd_C"/>
</dbReference>
<keyword evidence="13" id="KW-1185">Reference proteome</keyword>
<feature type="domain" description="AMP-binding enzyme C-terminal" evidence="11">
    <location>
        <begin position="466"/>
        <end position="518"/>
    </location>
</feature>
<dbReference type="Proteomes" id="UP000245207">
    <property type="component" value="Unassembled WGS sequence"/>
</dbReference>
<evidence type="ECO:0000256" key="6">
    <source>
        <dbReference type="ARBA" id="ARBA00022840"/>
    </source>
</evidence>
<dbReference type="Gene3D" id="3.30.300.30">
    <property type="match status" value="2"/>
</dbReference>
<feature type="domain" description="AMP-binding enzyme C-terminal" evidence="11">
    <location>
        <begin position="566"/>
        <end position="640"/>
    </location>
</feature>
<comment type="catalytic activity">
    <reaction evidence="8">
        <text>(E)-4-coumarate + ATP + CoA = (E)-4-coumaroyl-CoA + AMP + diphosphate</text>
        <dbReference type="Rhea" id="RHEA:19641"/>
        <dbReference type="ChEBI" id="CHEBI:12876"/>
        <dbReference type="ChEBI" id="CHEBI:30616"/>
        <dbReference type="ChEBI" id="CHEBI:33019"/>
        <dbReference type="ChEBI" id="CHEBI:57287"/>
        <dbReference type="ChEBI" id="CHEBI:85008"/>
        <dbReference type="ChEBI" id="CHEBI:456215"/>
        <dbReference type="EC" id="6.2.1.12"/>
    </reaction>
    <physiologicalReaction direction="left-to-right" evidence="8">
        <dbReference type="Rhea" id="RHEA:19642"/>
    </physiologicalReaction>
</comment>
<proteinExistence type="inferred from homology"/>
<keyword evidence="5" id="KW-0547">Nucleotide-binding</keyword>
<evidence type="ECO:0000256" key="5">
    <source>
        <dbReference type="ARBA" id="ARBA00022741"/>
    </source>
</evidence>
<dbReference type="SUPFAM" id="SSF56801">
    <property type="entry name" value="Acetyl-CoA synthetase-like"/>
    <property type="match status" value="2"/>
</dbReference>
<comment type="caution">
    <text evidence="12">The sequence shown here is derived from an EMBL/GenBank/DDBJ whole genome shotgun (WGS) entry which is preliminary data.</text>
</comment>
<gene>
    <name evidence="12" type="ORF">CTI12_AA590180</name>
</gene>
<feature type="transmembrane region" description="Helical" evidence="9">
    <location>
        <begin position="101"/>
        <end position="123"/>
    </location>
</feature>
<evidence type="ECO:0000256" key="1">
    <source>
        <dbReference type="ARBA" id="ARBA00004930"/>
    </source>
</evidence>
<evidence type="ECO:0000256" key="8">
    <source>
        <dbReference type="ARBA" id="ARBA00034252"/>
    </source>
</evidence>
<dbReference type="GO" id="GO:0005777">
    <property type="term" value="C:peroxisome"/>
    <property type="evidence" value="ECO:0007669"/>
    <property type="project" value="TreeGrafter"/>
</dbReference>
<comment type="pathway">
    <text evidence="1">Phytoalexin biosynthesis; 3,4',5-trihydroxystilbene biosynthesis; 3,4',5-trihydroxystilbene from trans-4-coumarate: step 1/2.</text>
</comment>
<evidence type="ECO:0000256" key="9">
    <source>
        <dbReference type="SAM" id="Phobius"/>
    </source>
</evidence>
<dbReference type="InterPro" id="IPR020845">
    <property type="entry name" value="AMP-binding_CS"/>
</dbReference>
<dbReference type="GO" id="GO:0050563">
    <property type="term" value="F:trans-feruloyl-CoA synthase activity"/>
    <property type="evidence" value="ECO:0007669"/>
    <property type="project" value="UniProtKB-ARBA"/>
</dbReference>
<feature type="domain" description="AMP-dependent synthetase/ligase" evidence="10">
    <location>
        <begin position="48"/>
        <end position="414"/>
    </location>
</feature>
<dbReference type="PANTHER" id="PTHR24096">
    <property type="entry name" value="LONG-CHAIN-FATTY-ACID--COA LIGASE"/>
    <property type="match status" value="1"/>
</dbReference>
<dbReference type="EC" id="6.2.1.12" evidence="3"/>
<dbReference type="GO" id="GO:0016207">
    <property type="term" value="F:4-coumarate-CoA ligase activity"/>
    <property type="evidence" value="ECO:0007669"/>
    <property type="project" value="UniProtKB-EC"/>
</dbReference>
<keyword evidence="9" id="KW-0812">Transmembrane</keyword>